<organism evidence="1 2">
    <name type="scientific">Vibrio splendidus</name>
    <dbReference type="NCBI Taxonomy" id="29497"/>
    <lineage>
        <taxon>Bacteria</taxon>
        <taxon>Pseudomonadati</taxon>
        <taxon>Pseudomonadota</taxon>
        <taxon>Gammaproteobacteria</taxon>
        <taxon>Vibrionales</taxon>
        <taxon>Vibrionaceae</taxon>
        <taxon>Vibrio</taxon>
    </lineage>
</organism>
<comment type="caution">
    <text evidence="1">The sequence shown here is derived from an EMBL/GenBank/DDBJ whole genome shotgun (WGS) entry which is preliminary data.</text>
</comment>
<evidence type="ECO:0000313" key="2">
    <source>
        <dbReference type="Proteomes" id="UP000244197"/>
    </source>
</evidence>
<accession>A0A2T5EPT6</accession>
<dbReference type="Proteomes" id="UP000244197">
    <property type="component" value="Unassembled WGS sequence"/>
</dbReference>
<dbReference type="EMBL" id="PIFK01000068">
    <property type="protein sequence ID" value="PTP23814.1"/>
    <property type="molecule type" value="Genomic_DNA"/>
</dbReference>
<dbReference type="AlphaFoldDB" id="A0A2T5EPT6"/>
<proteinExistence type="predicted"/>
<sequence>MTFSPTRKGTVLIPTGPVKHLHFICNDPVYHAGLDRECVLVVNITTADDDEDYDKTCILDVGDHPFVKHKSYVFYKESEILVADNITRNVAEGNFAVHDPCSDIAFKRVVDGFDISDEVRIKIHRFYEKHVK</sequence>
<evidence type="ECO:0000313" key="1">
    <source>
        <dbReference type="EMBL" id="PTP23814.1"/>
    </source>
</evidence>
<protein>
    <submittedName>
        <fullName evidence="1">Uncharacterized protein</fullName>
    </submittedName>
</protein>
<name>A0A2T5EPT6_VIBSP</name>
<reference evidence="1 2" key="1">
    <citation type="submission" date="2017-11" db="EMBL/GenBank/DDBJ databases">
        <title>Population delineation of vibrios coincides with oyster pathogenicity.</title>
        <authorList>
            <person name="Bruto M."/>
            <person name="Labreuche Y."/>
            <person name="James A."/>
            <person name="Piel D."/>
            <person name="Chenivesse S."/>
            <person name="Petton B."/>
            <person name="Polz M.F."/>
            <person name="Le Roux F."/>
        </authorList>
    </citation>
    <scope>NUCLEOTIDE SEQUENCE [LARGE SCALE GENOMIC DNA]</scope>
    <source>
        <strain evidence="1 2">FF_144</strain>
    </source>
</reference>
<gene>
    <name evidence="1" type="ORF">CWO07_22730</name>
</gene>
<dbReference type="RefSeq" id="WP_108188289.1">
    <property type="nucleotide sequence ID" value="NZ_CAWOYR010000088.1"/>
</dbReference>